<dbReference type="InterPro" id="IPR011330">
    <property type="entry name" value="Glyco_hydro/deAcase_b/a-brl"/>
</dbReference>
<dbReference type="SUPFAM" id="SSF88713">
    <property type="entry name" value="Glycoside hydrolase/deacetylase"/>
    <property type="match status" value="1"/>
</dbReference>
<dbReference type="KEGG" id="rpe:RPE_2847"/>
<dbReference type="STRING" id="316055.RPE_2847"/>
<dbReference type="EMBL" id="CP000463">
    <property type="protein sequence ID" value="ABJ06784.1"/>
    <property type="molecule type" value="Genomic_DNA"/>
</dbReference>
<evidence type="ECO:0000313" key="1">
    <source>
        <dbReference type="EMBL" id="ABJ06784.1"/>
    </source>
</evidence>
<dbReference type="PANTHER" id="PTHR34216:SF7">
    <property type="entry name" value="POLY-BETA-1,6-N-ACETYL-D-GLUCOSAMINE N-DEACETYLASE"/>
    <property type="match status" value="1"/>
</dbReference>
<dbReference type="OrthoDB" id="9782872at2"/>
<dbReference type="CDD" id="cd10968">
    <property type="entry name" value="CE4_Mlr8448_like_5s"/>
    <property type="match status" value="1"/>
</dbReference>
<dbReference type="InterPro" id="IPR051398">
    <property type="entry name" value="Polysacch_Deacetylase"/>
</dbReference>
<accession>Q07MQ0</accession>
<organism evidence="1">
    <name type="scientific">Rhodopseudomonas palustris (strain BisA53)</name>
    <dbReference type="NCBI Taxonomy" id="316055"/>
    <lineage>
        <taxon>Bacteria</taxon>
        <taxon>Pseudomonadati</taxon>
        <taxon>Pseudomonadota</taxon>
        <taxon>Alphaproteobacteria</taxon>
        <taxon>Hyphomicrobiales</taxon>
        <taxon>Nitrobacteraceae</taxon>
        <taxon>Rhodopseudomonas</taxon>
    </lineage>
</organism>
<dbReference type="Gene3D" id="3.20.20.370">
    <property type="entry name" value="Glycoside hydrolase/deacetylase"/>
    <property type="match status" value="1"/>
</dbReference>
<reference evidence="1" key="1">
    <citation type="submission" date="2006-09" db="EMBL/GenBank/DDBJ databases">
        <title>Complete sequence of Rhodopseudomonas palustris BisA53.</title>
        <authorList>
            <consortium name="US DOE Joint Genome Institute"/>
            <person name="Copeland A."/>
            <person name="Lucas S."/>
            <person name="Lapidus A."/>
            <person name="Barry K."/>
            <person name="Detter J.C."/>
            <person name="Glavina del Rio T."/>
            <person name="Hammon N."/>
            <person name="Israni S."/>
            <person name="Dalin E."/>
            <person name="Tice H."/>
            <person name="Pitluck S."/>
            <person name="Chain P."/>
            <person name="Malfatti S."/>
            <person name="Shin M."/>
            <person name="Vergez L."/>
            <person name="Schmutz J."/>
            <person name="Larimer F."/>
            <person name="Land M."/>
            <person name="Hauser L."/>
            <person name="Pelletier D.A."/>
            <person name="Kyrpides N."/>
            <person name="Kim E."/>
            <person name="Harwood C.S."/>
            <person name="Oda Y."/>
            <person name="Richardson P."/>
        </authorList>
    </citation>
    <scope>NUCLEOTIDE SEQUENCE [LARGE SCALE GENOMIC DNA]</scope>
    <source>
        <strain evidence="1">BisA53</strain>
    </source>
</reference>
<name>Q07MQ0_RHOP5</name>
<proteinExistence type="predicted"/>
<dbReference type="HOGENOM" id="CLU_030024_1_2_5"/>
<gene>
    <name evidence="1" type="ordered locus">RPE_2847</name>
</gene>
<dbReference type="AlphaFoldDB" id="Q07MQ0"/>
<protein>
    <submittedName>
        <fullName evidence="1">Polysaccharide deacetylase</fullName>
    </submittedName>
</protein>
<dbReference type="eggNOG" id="COG0726">
    <property type="taxonomic scope" value="Bacteria"/>
</dbReference>
<dbReference type="GO" id="GO:0005975">
    <property type="term" value="P:carbohydrate metabolic process"/>
    <property type="evidence" value="ECO:0007669"/>
    <property type="project" value="InterPro"/>
</dbReference>
<sequence>MTAIGNWRRLRLQAGYFSGLAALAGLRAADRGLILKIDRVRPRRSEAFQPLKARELTPEQLERAISSLRRWKVEFLSIDQLCARLAAPRRSGRFVCLSFDGGSRDLLRFGAPVLARQGVPYTMYLPTAFPDGLGTPWWLALEQVIARHDRLALMIDGVERRFDCASLDDKYHVYHFLSNWMQSLAAADLSPALADLCQRYSVDLQALAREASMGWDEVIPLAADPLVTIGSATVNFAELARLDDASAQREIRMGRAVAEAALGRGVPHLAFPFGTSGSFDGRHVRMAEQAGFASAVTALPGAVTAKSNRLALPRVTFDGSRRSLRMLKAMLSGL</sequence>
<dbReference type="PANTHER" id="PTHR34216">
    <property type="match status" value="1"/>
</dbReference>